<dbReference type="PANTHER" id="PTHR28047:SF5">
    <property type="entry name" value="PROTEIN DCG1"/>
    <property type="match status" value="1"/>
</dbReference>
<accession>A0A1W7D0M5</accession>
<dbReference type="KEGG" id="smao:CAG99_18550"/>
<dbReference type="InterPro" id="IPR052186">
    <property type="entry name" value="Hydantoin_racemase-like"/>
</dbReference>
<protein>
    <submittedName>
        <fullName evidence="2">Asp/Glu/hydantoin racemase</fullName>
    </submittedName>
</protein>
<dbReference type="Gene3D" id="3.40.50.12500">
    <property type="match status" value="1"/>
</dbReference>
<dbReference type="Proteomes" id="UP000194218">
    <property type="component" value="Chromosome"/>
</dbReference>
<dbReference type="GO" id="GO:0047661">
    <property type="term" value="F:amino-acid racemase activity"/>
    <property type="evidence" value="ECO:0007669"/>
    <property type="project" value="InterPro"/>
</dbReference>
<reference evidence="2 3" key="1">
    <citation type="submission" date="2017-05" db="EMBL/GenBank/DDBJ databases">
        <title>Complete genome sequence of Streptomyces sp. SCSIO 03032 revealed the diverse biosynthetic pathways for its bioactive secondary metabolites.</title>
        <authorList>
            <person name="Ma L."/>
            <person name="Zhu Y."/>
            <person name="Zhang W."/>
            <person name="Zhang G."/>
            <person name="Tian X."/>
            <person name="Zhang S."/>
            <person name="Zhang C."/>
        </authorList>
    </citation>
    <scope>NUCLEOTIDE SEQUENCE [LARGE SCALE GENOMIC DNA]</scope>
    <source>
        <strain evidence="2 3">SCSIO 03032</strain>
    </source>
</reference>
<evidence type="ECO:0000313" key="3">
    <source>
        <dbReference type="Proteomes" id="UP000194218"/>
    </source>
</evidence>
<dbReference type="RefSeq" id="WP_086160426.1">
    <property type="nucleotide sequence ID" value="NZ_CP021121.1"/>
</dbReference>
<dbReference type="Pfam" id="PF01177">
    <property type="entry name" value="Asp_Glu_race"/>
    <property type="match status" value="1"/>
</dbReference>
<name>A0A1W7D0M5_9ACTN</name>
<dbReference type="PANTHER" id="PTHR28047">
    <property type="entry name" value="PROTEIN DCG1"/>
    <property type="match status" value="1"/>
</dbReference>
<proteinExistence type="inferred from homology"/>
<evidence type="ECO:0000256" key="1">
    <source>
        <dbReference type="ARBA" id="ARBA00038414"/>
    </source>
</evidence>
<gene>
    <name evidence="2" type="ORF">CAG99_18550</name>
</gene>
<keyword evidence="3" id="KW-1185">Reference proteome</keyword>
<evidence type="ECO:0000313" key="2">
    <source>
        <dbReference type="EMBL" id="ARQ70576.1"/>
    </source>
</evidence>
<dbReference type="OrthoDB" id="9791723at2"/>
<sequence>MRILVTNCNTTVAMTREIAAGARAAASAGTVIVPLTPAWGPESAEGWLDSYLSAAAVLDTLRVHDAAAPEPYHAVVMAGFGEHGREGVRELLDVPVVDITEAAAHLACLLGRRYGVITTLERSRPLIEDSLRTAGVAANCAAVVATGLGVLELDEGPATTAAFLDAARRARDAGAEVLVLGCAGMTGLKELRDHVATELGLPVVDGVAAAVQLAESVVRLGLRTSRSGSYAALRDKRRVWGATG</sequence>
<dbReference type="InterPro" id="IPR053714">
    <property type="entry name" value="Iso_Racemase_Enz_sf"/>
</dbReference>
<dbReference type="InterPro" id="IPR015942">
    <property type="entry name" value="Asp/Glu/hydantoin_racemase"/>
</dbReference>
<dbReference type="EMBL" id="CP021121">
    <property type="protein sequence ID" value="ARQ70576.1"/>
    <property type="molecule type" value="Genomic_DNA"/>
</dbReference>
<comment type="similarity">
    <text evidence="1">Belongs to the HyuE racemase family.</text>
</comment>
<dbReference type="AlphaFoldDB" id="A0A1W7D0M5"/>
<organism evidence="2 3">
    <name type="scientific">Streptomyces marincola</name>
    <dbReference type="NCBI Taxonomy" id="2878388"/>
    <lineage>
        <taxon>Bacteria</taxon>
        <taxon>Bacillati</taxon>
        <taxon>Actinomycetota</taxon>
        <taxon>Actinomycetes</taxon>
        <taxon>Kitasatosporales</taxon>
        <taxon>Streptomycetaceae</taxon>
        <taxon>Streptomyces</taxon>
    </lineage>
</organism>